<feature type="domain" description="Prepilin type IV endopeptidase peptidase" evidence="3">
    <location>
        <begin position="61"/>
        <end position="169"/>
    </location>
</feature>
<evidence type="ECO:0000259" key="3">
    <source>
        <dbReference type="Pfam" id="PF01478"/>
    </source>
</evidence>
<gene>
    <name evidence="4" type="ORF">EDD32_2614</name>
</gene>
<dbReference type="AlphaFoldDB" id="A0A3N5A410"/>
<protein>
    <submittedName>
        <fullName evidence="4">Leader peptidase (Prepilin peptidase)/N-methyltransferase</fullName>
    </submittedName>
</protein>
<organism evidence="4 5">
    <name type="scientific">Georgenia muralis</name>
    <dbReference type="NCBI Taxonomy" id="154117"/>
    <lineage>
        <taxon>Bacteria</taxon>
        <taxon>Bacillati</taxon>
        <taxon>Actinomycetota</taxon>
        <taxon>Actinomycetes</taxon>
        <taxon>Micrococcales</taxon>
        <taxon>Bogoriellaceae</taxon>
        <taxon>Georgenia</taxon>
    </lineage>
</organism>
<dbReference type="EMBL" id="RKRA01000001">
    <property type="protein sequence ID" value="RPF28105.1"/>
    <property type="molecule type" value="Genomic_DNA"/>
</dbReference>
<accession>A0A3N5A410</accession>
<feature type="transmembrane region" description="Helical" evidence="2">
    <location>
        <begin position="188"/>
        <end position="207"/>
    </location>
</feature>
<feature type="transmembrane region" description="Helical" evidence="2">
    <location>
        <begin position="32"/>
        <end position="50"/>
    </location>
</feature>
<feature type="transmembrane region" description="Helical" evidence="2">
    <location>
        <begin position="108"/>
        <end position="128"/>
    </location>
</feature>
<feature type="transmembrane region" description="Helical" evidence="2">
    <location>
        <begin position="57"/>
        <end position="77"/>
    </location>
</feature>
<dbReference type="PANTHER" id="PTHR30487:SF0">
    <property type="entry name" value="PREPILIN LEADER PEPTIDASE_N-METHYLTRANSFERASE-RELATED"/>
    <property type="match status" value="1"/>
</dbReference>
<dbReference type="GO" id="GO:0004190">
    <property type="term" value="F:aspartic-type endopeptidase activity"/>
    <property type="evidence" value="ECO:0007669"/>
    <property type="project" value="InterPro"/>
</dbReference>
<feature type="transmembrane region" description="Helical" evidence="2">
    <location>
        <begin position="148"/>
        <end position="176"/>
    </location>
</feature>
<proteinExistence type="inferred from homology"/>
<dbReference type="GO" id="GO:0032259">
    <property type="term" value="P:methylation"/>
    <property type="evidence" value="ECO:0007669"/>
    <property type="project" value="UniProtKB-KW"/>
</dbReference>
<dbReference type="Pfam" id="PF01478">
    <property type="entry name" value="Peptidase_A24"/>
    <property type="match status" value="1"/>
</dbReference>
<evidence type="ECO:0000313" key="4">
    <source>
        <dbReference type="EMBL" id="RPF28105.1"/>
    </source>
</evidence>
<feature type="transmembrane region" description="Helical" evidence="2">
    <location>
        <begin position="83"/>
        <end position="101"/>
    </location>
</feature>
<dbReference type="Proteomes" id="UP000280726">
    <property type="component" value="Unassembled WGS sequence"/>
</dbReference>
<keyword evidence="2" id="KW-0472">Membrane</keyword>
<evidence type="ECO:0000256" key="2">
    <source>
        <dbReference type="SAM" id="Phobius"/>
    </source>
</evidence>
<dbReference type="InterPro" id="IPR050882">
    <property type="entry name" value="Prepilin_peptidase/N-MTase"/>
</dbReference>
<dbReference type="GO" id="GO:0006465">
    <property type="term" value="P:signal peptide processing"/>
    <property type="evidence" value="ECO:0007669"/>
    <property type="project" value="TreeGrafter"/>
</dbReference>
<dbReference type="InterPro" id="IPR000045">
    <property type="entry name" value="Prepilin_IV_endopep_pep"/>
</dbReference>
<keyword evidence="2" id="KW-1133">Transmembrane helix</keyword>
<dbReference type="GO" id="GO:0005886">
    <property type="term" value="C:plasma membrane"/>
    <property type="evidence" value="ECO:0007669"/>
    <property type="project" value="TreeGrafter"/>
</dbReference>
<dbReference type="GO" id="GO:0008168">
    <property type="term" value="F:methyltransferase activity"/>
    <property type="evidence" value="ECO:0007669"/>
    <property type="project" value="UniProtKB-KW"/>
</dbReference>
<evidence type="ECO:0000313" key="5">
    <source>
        <dbReference type="Proteomes" id="UP000280726"/>
    </source>
</evidence>
<keyword evidence="4" id="KW-0808">Transferase</keyword>
<comment type="caution">
    <text evidence="4">The sequence shown here is derived from an EMBL/GenBank/DDBJ whole genome shotgun (WGS) entry which is preliminary data.</text>
</comment>
<dbReference type="PANTHER" id="PTHR30487">
    <property type="entry name" value="TYPE 4 PREPILIN-LIKE PROTEINS LEADER PEPTIDE-PROCESSING ENZYME"/>
    <property type="match status" value="1"/>
</dbReference>
<evidence type="ECO:0000256" key="1">
    <source>
        <dbReference type="ARBA" id="ARBA00005801"/>
    </source>
</evidence>
<keyword evidence="4" id="KW-0489">Methyltransferase</keyword>
<name>A0A3N5A410_9MICO</name>
<keyword evidence="2" id="KW-0812">Transmembrane</keyword>
<dbReference type="Gene3D" id="1.20.120.1220">
    <property type="match status" value="1"/>
</dbReference>
<sequence>MTLVLWAALTSAVALATRQRVVRSATAGTGQPWLVPALAAVCGAGAALAGRTWAETLAFAILGLAAAFLVVIDFAEYRLPDAIVLPTYPLFFGALTLAAALENDWSRLGRAAAAGGLLLVSYFILAWINPAGLGLGDVKLAGLLGGFLGWFGWPQVLMGTLAAFALVAVVSLILLALRRVGRKSEIPFGPWMIAGAAVGAAWQPLVLG</sequence>
<reference evidence="4 5" key="1">
    <citation type="submission" date="2018-11" db="EMBL/GenBank/DDBJ databases">
        <title>Sequencing the genomes of 1000 actinobacteria strains.</title>
        <authorList>
            <person name="Klenk H.-P."/>
        </authorList>
    </citation>
    <scope>NUCLEOTIDE SEQUENCE [LARGE SCALE GENOMIC DNA]</scope>
    <source>
        <strain evidence="4 5">DSM 14418</strain>
    </source>
</reference>
<keyword evidence="5" id="KW-1185">Reference proteome</keyword>
<dbReference type="OrthoDB" id="2087435at2"/>
<comment type="similarity">
    <text evidence="1">Belongs to the peptidase A24 family.</text>
</comment>